<dbReference type="InParanoid" id="A0A0H2RPU9"/>
<dbReference type="AlphaFoldDB" id="A0A0H2RPU9"/>
<dbReference type="EMBL" id="KQ085956">
    <property type="protein sequence ID" value="KLO13642.1"/>
    <property type="molecule type" value="Genomic_DNA"/>
</dbReference>
<gene>
    <name evidence="1" type="ORF">SCHPADRAFT_903975</name>
</gene>
<sequence length="165" mass="18754">MVRRWQPSQPVQSINLHPHLSQVDHPILVERRGLLVNDPLSWLKEKSSWQELVCLCGCPVDSLLVVGRIVSFGKHVPSFSPQLLFSRAIRRSFANGCRNRPTPRHHQRERNTVHNWPIETVRPSEAVYACGESLSTLTCEFPQLNSHSRTMTLSGSARRLTTAMP</sequence>
<dbReference type="Proteomes" id="UP000053477">
    <property type="component" value="Unassembled WGS sequence"/>
</dbReference>
<proteinExistence type="predicted"/>
<protein>
    <submittedName>
        <fullName evidence="1">Uncharacterized protein</fullName>
    </submittedName>
</protein>
<name>A0A0H2RPU9_9AGAM</name>
<reference evidence="1 2" key="1">
    <citation type="submission" date="2015-04" db="EMBL/GenBank/DDBJ databases">
        <title>Complete genome sequence of Schizopora paradoxa KUC8140, a cosmopolitan wood degrader in East Asia.</title>
        <authorList>
            <consortium name="DOE Joint Genome Institute"/>
            <person name="Min B."/>
            <person name="Park H."/>
            <person name="Jang Y."/>
            <person name="Kim J.-J."/>
            <person name="Kim K.H."/>
            <person name="Pangilinan J."/>
            <person name="Lipzen A."/>
            <person name="Riley R."/>
            <person name="Grigoriev I.V."/>
            <person name="Spatafora J.W."/>
            <person name="Choi I.-G."/>
        </authorList>
    </citation>
    <scope>NUCLEOTIDE SEQUENCE [LARGE SCALE GENOMIC DNA]</scope>
    <source>
        <strain evidence="1 2">KUC8140</strain>
    </source>
</reference>
<evidence type="ECO:0000313" key="2">
    <source>
        <dbReference type="Proteomes" id="UP000053477"/>
    </source>
</evidence>
<keyword evidence="2" id="KW-1185">Reference proteome</keyword>
<organism evidence="1 2">
    <name type="scientific">Schizopora paradoxa</name>
    <dbReference type="NCBI Taxonomy" id="27342"/>
    <lineage>
        <taxon>Eukaryota</taxon>
        <taxon>Fungi</taxon>
        <taxon>Dikarya</taxon>
        <taxon>Basidiomycota</taxon>
        <taxon>Agaricomycotina</taxon>
        <taxon>Agaricomycetes</taxon>
        <taxon>Hymenochaetales</taxon>
        <taxon>Schizoporaceae</taxon>
        <taxon>Schizopora</taxon>
    </lineage>
</organism>
<evidence type="ECO:0000313" key="1">
    <source>
        <dbReference type="EMBL" id="KLO13642.1"/>
    </source>
</evidence>
<accession>A0A0H2RPU9</accession>